<proteinExistence type="predicted"/>
<evidence type="ECO:0000259" key="2">
    <source>
        <dbReference type="Pfam" id="PF24525"/>
    </source>
</evidence>
<feature type="coiled-coil region" evidence="1">
    <location>
        <begin position="23"/>
        <end position="121"/>
    </location>
</feature>
<keyword evidence="4" id="KW-1185">Reference proteome</keyword>
<dbReference type="InterPro" id="IPR056872">
    <property type="entry name" value="TTC3/DZIP3-like_helical"/>
</dbReference>
<evidence type="ECO:0000256" key="1">
    <source>
        <dbReference type="SAM" id="Coils"/>
    </source>
</evidence>
<dbReference type="GO" id="GO:0006511">
    <property type="term" value="P:ubiquitin-dependent protein catabolic process"/>
    <property type="evidence" value="ECO:0007669"/>
    <property type="project" value="TreeGrafter"/>
</dbReference>
<name>A0A8C0R729_CANLU</name>
<dbReference type="GO" id="GO:0004842">
    <property type="term" value="F:ubiquitin-protein transferase activity"/>
    <property type="evidence" value="ECO:0007669"/>
    <property type="project" value="TreeGrafter"/>
</dbReference>
<protein>
    <recommendedName>
        <fullName evidence="2">TTC3/DZIP3-like helical domain-containing protein</fullName>
    </recommendedName>
</protein>
<organism evidence="3 4">
    <name type="scientific">Canis lupus dingo</name>
    <name type="common">dingo</name>
    <dbReference type="NCBI Taxonomy" id="286419"/>
    <lineage>
        <taxon>Eukaryota</taxon>
        <taxon>Metazoa</taxon>
        <taxon>Chordata</taxon>
        <taxon>Craniata</taxon>
        <taxon>Vertebrata</taxon>
        <taxon>Euteleostomi</taxon>
        <taxon>Mammalia</taxon>
        <taxon>Eutheria</taxon>
        <taxon>Laurasiatheria</taxon>
        <taxon>Carnivora</taxon>
        <taxon>Caniformia</taxon>
        <taxon>Canidae</taxon>
        <taxon>Canis</taxon>
    </lineage>
</organism>
<dbReference type="Proteomes" id="UP000694391">
    <property type="component" value="Unplaced"/>
</dbReference>
<dbReference type="GeneTree" id="ENSGT00940000154465"/>
<accession>A0A8C0R729</accession>
<sequence length="333" mass="38758">MVAIQVSWNITHQEVNTEPYDPFETQQGDISQIEKEFQVLQEQLNEACENYEQRKLKGSEETRDLEEKLKRNLEENKISKTELDWFLEDLEKEIKKWQQEKKEIQESLKALTKKMRKVLNANEIYAQKNDGKEKEHELLLDQSLEISNTFTNEKMKVEECIKKGKENYEESLQRAVAAEVSVLENWKDIEVYKLQIMESQAEGYLKNLRLLSSDSATYPDKESDIHSWESFLSKVKKEIEKAKVSGFQNIFGTILKLSGCEIVCSKETVFLPQSRLPTFAPHSVTLLSCAFRLLNVDECSQEPHLESLFLTSTSTINMQTYSGFSCQKMFLKH</sequence>
<reference evidence="3" key="2">
    <citation type="submission" date="2025-09" db="UniProtKB">
        <authorList>
            <consortium name="Ensembl"/>
        </authorList>
    </citation>
    <scope>IDENTIFICATION</scope>
</reference>
<dbReference type="PANTHER" id="PTHR17550:SF4">
    <property type="entry name" value="E3 UBIQUITIN-PROTEIN LIGASE TTC3"/>
    <property type="match status" value="1"/>
</dbReference>
<keyword evidence="1" id="KW-0175">Coiled coil</keyword>
<dbReference type="Pfam" id="PF24525">
    <property type="entry name" value="TTC3"/>
    <property type="match status" value="1"/>
</dbReference>
<dbReference type="PANTHER" id="PTHR17550">
    <property type="entry name" value="E3 UBIQUITIN-PROTEIN LIGASE TTC3"/>
    <property type="match status" value="1"/>
</dbReference>
<feature type="domain" description="TTC3/DZIP3-like helical" evidence="2">
    <location>
        <begin position="24"/>
        <end position="244"/>
    </location>
</feature>
<evidence type="ECO:0000313" key="4">
    <source>
        <dbReference type="Proteomes" id="UP000694391"/>
    </source>
</evidence>
<dbReference type="AlphaFoldDB" id="A0A8C0R729"/>
<dbReference type="Ensembl" id="ENSCAFT00020036079.1">
    <property type="protein sequence ID" value="ENSCAFP00020031251.1"/>
    <property type="gene ID" value="ENSCAFG00020024382.1"/>
</dbReference>
<reference evidence="3" key="1">
    <citation type="submission" date="2025-08" db="UniProtKB">
        <authorList>
            <consortium name="Ensembl"/>
        </authorList>
    </citation>
    <scope>IDENTIFICATION</scope>
</reference>
<evidence type="ECO:0000313" key="3">
    <source>
        <dbReference type="Ensembl" id="ENSCAFP00020031251.1"/>
    </source>
</evidence>